<organism evidence="1 2">
    <name type="scientific">Steinernema carpocapsae</name>
    <name type="common">Entomopathogenic nematode</name>
    <dbReference type="NCBI Taxonomy" id="34508"/>
    <lineage>
        <taxon>Eukaryota</taxon>
        <taxon>Metazoa</taxon>
        <taxon>Ecdysozoa</taxon>
        <taxon>Nematoda</taxon>
        <taxon>Chromadorea</taxon>
        <taxon>Rhabditida</taxon>
        <taxon>Tylenchina</taxon>
        <taxon>Panagrolaimomorpha</taxon>
        <taxon>Strongyloidoidea</taxon>
        <taxon>Steinernematidae</taxon>
        <taxon>Steinernema</taxon>
    </lineage>
</organism>
<accession>A0A4U5NGZ9</accession>
<proteinExistence type="predicted"/>
<reference evidence="1 2" key="1">
    <citation type="journal article" date="2015" name="Genome Biol.">
        <title>Comparative genomics of Steinernema reveals deeply conserved gene regulatory networks.</title>
        <authorList>
            <person name="Dillman A.R."/>
            <person name="Macchietto M."/>
            <person name="Porter C.F."/>
            <person name="Rogers A."/>
            <person name="Williams B."/>
            <person name="Antoshechkin I."/>
            <person name="Lee M.M."/>
            <person name="Goodwin Z."/>
            <person name="Lu X."/>
            <person name="Lewis E.E."/>
            <person name="Goodrich-Blair H."/>
            <person name="Stock S.P."/>
            <person name="Adams B.J."/>
            <person name="Sternberg P.W."/>
            <person name="Mortazavi A."/>
        </authorList>
    </citation>
    <scope>NUCLEOTIDE SEQUENCE [LARGE SCALE GENOMIC DNA]</scope>
    <source>
        <strain evidence="1 2">ALL</strain>
    </source>
</reference>
<dbReference type="EMBL" id="AZBU02000004">
    <property type="protein sequence ID" value="TKR81891.1"/>
    <property type="molecule type" value="Genomic_DNA"/>
</dbReference>
<evidence type="ECO:0000313" key="1">
    <source>
        <dbReference type="EMBL" id="TKR81891.1"/>
    </source>
</evidence>
<protein>
    <submittedName>
        <fullName evidence="1">Uncharacterized protein</fullName>
    </submittedName>
</protein>
<name>A0A4U5NGZ9_STECR</name>
<dbReference type="AlphaFoldDB" id="A0A4U5NGZ9"/>
<dbReference type="Proteomes" id="UP000298663">
    <property type="component" value="Unassembled WGS sequence"/>
</dbReference>
<keyword evidence="2" id="KW-1185">Reference proteome</keyword>
<sequence>MNTGMGFKSCWTTIGNASMFWSSFQGSNWIYSAFLALFKPRNRVDEAGSGHDCLYSEKFEAFASFQDRPGKVTRVSPFSSFCNAAAL</sequence>
<reference evidence="1 2" key="2">
    <citation type="journal article" date="2019" name="G3 (Bethesda)">
        <title>Hybrid Assembly of the Genome of the Entomopathogenic Nematode Steinernema carpocapsae Identifies the X-Chromosome.</title>
        <authorList>
            <person name="Serra L."/>
            <person name="Macchietto M."/>
            <person name="Macias-Munoz A."/>
            <person name="McGill C.J."/>
            <person name="Rodriguez I.M."/>
            <person name="Rodriguez B."/>
            <person name="Murad R."/>
            <person name="Mortazavi A."/>
        </authorList>
    </citation>
    <scope>NUCLEOTIDE SEQUENCE [LARGE SCALE GENOMIC DNA]</scope>
    <source>
        <strain evidence="1 2">ALL</strain>
    </source>
</reference>
<gene>
    <name evidence="1" type="ORF">L596_015691</name>
</gene>
<comment type="caution">
    <text evidence="1">The sequence shown here is derived from an EMBL/GenBank/DDBJ whole genome shotgun (WGS) entry which is preliminary data.</text>
</comment>
<evidence type="ECO:0000313" key="2">
    <source>
        <dbReference type="Proteomes" id="UP000298663"/>
    </source>
</evidence>